<dbReference type="InterPro" id="IPR011009">
    <property type="entry name" value="Kinase-like_dom_sf"/>
</dbReference>
<feature type="non-terminal residue" evidence="2">
    <location>
        <position position="100"/>
    </location>
</feature>
<dbReference type="InterPro" id="IPR040976">
    <property type="entry name" value="Pkinase_fungal"/>
</dbReference>
<dbReference type="GO" id="GO:0005524">
    <property type="term" value="F:ATP binding"/>
    <property type="evidence" value="ECO:0007669"/>
    <property type="project" value="InterPro"/>
</dbReference>
<feature type="domain" description="Protein kinase" evidence="1">
    <location>
        <begin position="1"/>
        <end position="100"/>
    </location>
</feature>
<evidence type="ECO:0000313" key="2">
    <source>
        <dbReference type="EMBL" id="KAJ3988166.1"/>
    </source>
</evidence>
<name>A0AA38UX68_9AGAR</name>
<dbReference type="AlphaFoldDB" id="A0AA38UX68"/>
<proteinExistence type="predicted"/>
<comment type="caution">
    <text evidence="2">The sequence shown here is derived from an EMBL/GenBank/DDBJ whole genome shotgun (WGS) entry which is preliminary data.</text>
</comment>
<dbReference type="PROSITE" id="PS50011">
    <property type="entry name" value="PROTEIN_KINASE_DOM"/>
    <property type="match status" value="1"/>
</dbReference>
<organism evidence="2 3">
    <name type="scientific">Lentinula detonsa</name>
    <dbReference type="NCBI Taxonomy" id="2804962"/>
    <lineage>
        <taxon>Eukaryota</taxon>
        <taxon>Fungi</taxon>
        <taxon>Dikarya</taxon>
        <taxon>Basidiomycota</taxon>
        <taxon>Agaricomycotina</taxon>
        <taxon>Agaricomycetes</taxon>
        <taxon>Agaricomycetidae</taxon>
        <taxon>Agaricales</taxon>
        <taxon>Marasmiineae</taxon>
        <taxon>Omphalotaceae</taxon>
        <taxon>Lentinula</taxon>
    </lineage>
</organism>
<dbReference type="Gene3D" id="1.10.510.10">
    <property type="entry name" value="Transferase(Phosphotransferase) domain 1"/>
    <property type="match status" value="1"/>
</dbReference>
<feature type="non-terminal residue" evidence="2">
    <location>
        <position position="1"/>
    </location>
</feature>
<dbReference type="SUPFAM" id="SSF56112">
    <property type="entry name" value="Protein kinase-like (PK-like)"/>
    <property type="match status" value="1"/>
</dbReference>
<reference evidence="2" key="1">
    <citation type="submission" date="2022-08" db="EMBL/GenBank/DDBJ databases">
        <authorList>
            <consortium name="DOE Joint Genome Institute"/>
            <person name="Min B."/>
            <person name="Riley R."/>
            <person name="Sierra-Patev S."/>
            <person name="Naranjo-Ortiz M."/>
            <person name="Looney B."/>
            <person name="Konkel Z."/>
            <person name="Slot J.C."/>
            <person name="Sakamoto Y."/>
            <person name="Steenwyk J.L."/>
            <person name="Rokas A."/>
            <person name="Carro J."/>
            <person name="Camarero S."/>
            <person name="Ferreira P."/>
            <person name="Molpeceres G."/>
            <person name="Ruiz-Duenas F.J."/>
            <person name="Serrano A."/>
            <person name="Henrissat B."/>
            <person name="Drula E."/>
            <person name="Hughes K.W."/>
            <person name="Mata J.L."/>
            <person name="Ishikawa N.K."/>
            <person name="Vargas-Isla R."/>
            <person name="Ushijima S."/>
            <person name="Smith C.A."/>
            <person name="Ahrendt S."/>
            <person name="Andreopoulos W."/>
            <person name="He G."/>
            <person name="Labutti K."/>
            <person name="Lipzen A."/>
            <person name="Ng V."/>
            <person name="Sandor L."/>
            <person name="Barry K."/>
            <person name="Martinez A.T."/>
            <person name="Xiao Y."/>
            <person name="Gibbons J.G."/>
            <person name="Terashima K."/>
            <person name="Hibbett D.S."/>
            <person name="Grigoriev I.V."/>
        </authorList>
    </citation>
    <scope>NUCLEOTIDE SEQUENCE</scope>
    <source>
        <strain evidence="2">TFB7829</strain>
    </source>
</reference>
<protein>
    <recommendedName>
        <fullName evidence="1">Protein kinase domain-containing protein</fullName>
    </recommendedName>
</protein>
<dbReference type="PANTHER" id="PTHR38248">
    <property type="entry name" value="FUNK1 6"/>
    <property type="match status" value="1"/>
</dbReference>
<dbReference type="InterPro" id="IPR000719">
    <property type="entry name" value="Prot_kinase_dom"/>
</dbReference>
<gene>
    <name evidence="2" type="ORF">F5890DRAFT_1378274</name>
</gene>
<dbReference type="EMBL" id="MU801913">
    <property type="protein sequence ID" value="KAJ3988166.1"/>
    <property type="molecule type" value="Genomic_DNA"/>
</dbReference>
<sequence>LHRDLSIGNIMFRRKDGKIYGVLNDFDFSSRDMDQGPTSNHRTGTGPFMSTDLLKGGHLFRHDLESLFNIMLCLACRYERRNVLTPAPRAYAEWFSGSDQ</sequence>
<dbReference type="Proteomes" id="UP001163850">
    <property type="component" value="Unassembled WGS sequence"/>
</dbReference>
<accession>A0AA38UX68</accession>
<dbReference type="Pfam" id="PF17667">
    <property type="entry name" value="Pkinase_fungal"/>
    <property type="match status" value="1"/>
</dbReference>
<dbReference type="PANTHER" id="PTHR38248:SF2">
    <property type="entry name" value="FUNK1 11"/>
    <property type="match status" value="1"/>
</dbReference>
<dbReference type="GO" id="GO:0004672">
    <property type="term" value="F:protein kinase activity"/>
    <property type="evidence" value="ECO:0007669"/>
    <property type="project" value="InterPro"/>
</dbReference>
<evidence type="ECO:0000259" key="1">
    <source>
        <dbReference type="PROSITE" id="PS50011"/>
    </source>
</evidence>
<evidence type="ECO:0000313" key="3">
    <source>
        <dbReference type="Proteomes" id="UP001163850"/>
    </source>
</evidence>